<dbReference type="EMBL" id="BMAV01007993">
    <property type="protein sequence ID" value="GFY51291.1"/>
    <property type="molecule type" value="Genomic_DNA"/>
</dbReference>
<keyword evidence="3" id="KW-1185">Reference proteome</keyword>
<proteinExistence type="predicted"/>
<sequence>MKRFAQVLGLSSVCVDASTGDSQSERRVIIEEKKPCLKALGTQGSFRSLTKCNKRSMFSPSTRVSASISEKSTTESAAPQKKSLLGRDAVSFLNQKQAEEKLPIFRLSFMSLCECCL</sequence>
<accession>A0A8X7BMS1</accession>
<dbReference type="EMBL" id="BMAV01000529">
    <property type="protein sequence ID" value="GFY37861.1"/>
    <property type="molecule type" value="Genomic_DNA"/>
</dbReference>
<organism evidence="1 3">
    <name type="scientific">Trichonephila inaurata madagascariensis</name>
    <dbReference type="NCBI Taxonomy" id="2747483"/>
    <lineage>
        <taxon>Eukaryota</taxon>
        <taxon>Metazoa</taxon>
        <taxon>Ecdysozoa</taxon>
        <taxon>Arthropoda</taxon>
        <taxon>Chelicerata</taxon>
        <taxon>Arachnida</taxon>
        <taxon>Araneae</taxon>
        <taxon>Araneomorphae</taxon>
        <taxon>Entelegynae</taxon>
        <taxon>Araneoidea</taxon>
        <taxon>Nephilidae</taxon>
        <taxon>Trichonephila</taxon>
        <taxon>Trichonephila inaurata</taxon>
    </lineage>
</organism>
<dbReference type="Proteomes" id="UP000886998">
    <property type="component" value="Unassembled WGS sequence"/>
</dbReference>
<gene>
    <name evidence="2" type="ORF">TNIN_34801</name>
    <name evidence="1" type="ORF">TNIN_396681</name>
</gene>
<evidence type="ECO:0000313" key="2">
    <source>
        <dbReference type="EMBL" id="GFY51291.1"/>
    </source>
</evidence>
<comment type="caution">
    <text evidence="1">The sequence shown here is derived from an EMBL/GenBank/DDBJ whole genome shotgun (WGS) entry which is preliminary data.</text>
</comment>
<evidence type="ECO:0000313" key="3">
    <source>
        <dbReference type="Proteomes" id="UP000886998"/>
    </source>
</evidence>
<reference evidence="1" key="1">
    <citation type="submission" date="2020-08" db="EMBL/GenBank/DDBJ databases">
        <title>Multicomponent nature underlies the extraordinary mechanical properties of spider dragline silk.</title>
        <authorList>
            <person name="Kono N."/>
            <person name="Nakamura H."/>
            <person name="Mori M."/>
            <person name="Yoshida Y."/>
            <person name="Ohtoshi R."/>
            <person name="Malay A.D."/>
            <person name="Moran D.A.P."/>
            <person name="Tomita M."/>
            <person name="Numata K."/>
            <person name="Arakawa K."/>
        </authorList>
    </citation>
    <scope>NUCLEOTIDE SEQUENCE</scope>
</reference>
<dbReference type="AlphaFoldDB" id="A0A8X7BMS1"/>
<protein>
    <submittedName>
        <fullName evidence="1">Uncharacterized protein</fullName>
    </submittedName>
</protein>
<evidence type="ECO:0000313" key="1">
    <source>
        <dbReference type="EMBL" id="GFY37861.1"/>
    </source>
</evidence>
<name>A0A8X7BMS1_9ARAC</name>